<sequence length="527" mass="53539">MTTTTPPRPQLPQDAARLADLIVRPGRHPLTPGPAEDQLAEEAGAASGRIGKDLVTSPAVLRLALTAAQRTLAEPLLVSVNQEGGRLNALDWPGVAQLPGGMALGAADREDLAELAGAAIAGQLRAVGLTWNLAPVVDLGAWHSASAVGTRSFGTDPVRVAALAAAWVRGLQSGGVAATAKHFPGLGGVQADPHHSAPVVDRLVPGSLLPFRAVAGAGAACVMVGSHTVRELDDRPALASPRVLALLRDELGFTGVAVSENLSIPAVNGPLGGVEAAAVAAVAAGLDLVMLDSEVSRGHHPAAARAQAVRQRRAVVEALAAAVATGLLPLTRLEEAAARVLDLHHRFGLGPQAVLPDWVGADRTAARAAEQVAEASVTALRGGHLLPLAGQGRPVAVVRVPDTGQRRADSARHAADAFPAAIGEHRQVLPVAFGQPVPPEVGAVVVYGYDTRRPSGASAAAAEASRLAAAGSTVVQVAFGDPDELADSSAHVLIAAYSPHPASAQAVAGTIWRHGRAPGRLPVGEAR</sequence>
<gene>
    <name evidence="7" type="ORF">SAMN05414137_1432</name>
</gene>
<dbReference type="GO" id="GO:0005975">
    <property type="term" value="P:carbohydrate metabolic process"/>
    <property type="evidence" value="ECO:0007669"/>
    <property type="project" value="InterPro"/>
</dbReference>
<dbReference type="Proteomes" id="UP000183015">
    <property type="component" value="Unassembled WGS sequence"/>
</dbReference>
<dbReference type="OrthoDB" id="9805821at2"/>
<dbReference type="EMBL" id="FOAZ01000043">
    <property type="protein sequence ID" value="SEM67741.1"/>
    <property type="molecule type" value="Genomic_DNA"/>
</dbReference>
<dbReference type="GO" id="GO:0009254">
    <property type="term" value="P:peptidoglycan turnover"/>
    <property type="evidence" value="ECO:0007669"/>
    <property type="project" value="TreeGrafter"/>
</dbReference>
<evidence type="ECO:0000313" key="8">
    <source>
        <dbReference type="Proteomes" id="UP000183015"/>
    </source>
</evidence>
<evidence type="ECO:0000256" key="2">
    <source>
        <dbReference type="ARBA" id="ARBA00005336"/>
    </source>
</evidence>
<dbReference type="SUPFAM" id="SSF51445">
    <property type="entry name" value="(Trans)glycosidases"/>
    <property type="match status" value="1"/>
</dbReference>
<dbReference type="Pfam" id="PF00933">
    <property type="entry name" value="Glyco_hydro_3"/>
    <property type="match status" value="1"/>
</dbReference>
<dbReference type="EC" id="3.2.1.52" evidence="3"/>
<comment type="similarity">
    <text evidence="2">Belongs to the glycosyl hydrolase 3 family.</text>
</comment>
<keyword evidence="4" id="KW-0378">Hydrolase</keyword>
<dbReference type="PANTHER" id="PTHR30480:SF13">
    <property type="entry name" value="BETA-HEXOSAMINIDASE"/>
    <property type="match status" value="1"/>
</dbReference>
<reference evidence="8" key="1">
    <citation type="submission" date="2016-10" db="EMBL/GenBank/DDBJ databases">
        <authorList>
            <person name="Varghese N."/>
        </authorList>
    </citation>
    <scope>NUCLEOTIDE SEQUENCE [LARGE SCALE GENOMIC DNA]</scope>
    <source>
        <strain evidence="8">DSM 45096 / BCRC 16803 / CGMCC 4.1857 / CIP 109030 / JCM 12277 / KCTC 19219 / NBRC 100920 / 33214</strain>
    </source>
</reference>
<keyword evidence="5" id="KW-0326">Glycosidase</keyword>
<dbReference type="STRING" id="235985.SAMN05414137_1432"/>
<dbReference type="PANTHER" id="PTHR30480">
    <property type="entry name" value="BETA-HEXOSAMINIDASE-RELATED"/>
    <property type="match status" value="1"/>
</dbReference>
<protein>
    <recommendedName>
        <fullName evidence="3">beta-N-acetylhexosaminidase</fullName>
        <ecNumber evidence="3">3.2.1.52</ecNumber>
    </recommendedName>
</protein>
<comment type="catalytic activity">
    <reaction evidence="1">
        <text>Hydrolysis of terminal non-reducing N-acetyl-D-hexosamine residues in N-acetyl-beta-D-hexosaminides.</text>
        <dbReference type="EC" id="3.2.1.52"/>
    </reaction>
</comment>
<dbReference type="InterPro" id="IPR001764">
    <property type="entry name" value="Glyco_hydro_3_N"/>
</dbReference>
<keyword evidence="8" id="KW-1185">Reference proteome</keyword>
<dbReference type="AlphaFoldDB" id="A0A1H8AAZ4"/>
<accession>A0A1H8AAZ4</accession>
<dbReference type="InterPro" id="IPR050226">
    <property type="entry name" value="NagZ_Beta-hexosaminidase"/>
</dbReference>
<evidence type="ECO:0000259" key="6">
    <source>
        <dbReference type="Pfam" id="PF00933"/>
    </source>
</evidence>
<evidence type="ECO:0000313" key="7">
    <source>
        <dbReference type="EMBL" id="SEM67741.1"/>
    </source>
</evidence>
<dbReference type="eggNOG" id="COG1472">
    <property type="taxonomic scope" value="Bacteria"/>
</dbReference>
<dbReference type="InterPro" id="IPR017853">
    <property type="entry name" value="GH"/>
</dbReference>
<dbReference type="RefSeq" id="WP_052438823.1">
    <property type="nucleotide sequence ID" value="NZ_BBPN01000016.1"/>
</dbReference>
<dbReference type="InterPro" id="IPR036962">
    <property type="entry name" value="Glyco_hydro_3_N_sf"/>
</dbReference>
<proteinExistence type="inferred from homology"/>
<name>A0A1H8AAZ4_STRJI</name>
<evidence type="ECO:0000256" key="1">
    <source>
        <dbReference type="ARBA" id="ARBA00001231"/>
    </source>
</evidence>
<dbReference type="GO" id="GO:0004563">
    <property type="term" value="F:beta-N-acetylhexosaminidase activity"/>
    <property type="evidence" value="ECO:0007669"/>
    <property type="project" value="UniProtKB-EC"/>
</dbReference>
<feature type="domain" description="Glycoside hydrolase family 3 N-terminal" evidence="6">
    <location>
        <begin position="66"/>
        <end position="342"/>
    </location>
</feature>
<organism evidence="7 8">
    <name type="scientific">Streptacidiphilus jiangxiensis</name>
    <dbReference type="NCBI Taxonomy" id="235985"/>
    <lineage>
        <taxon>Bacteria</taxon>
        <taxon>Bacillati</taxon>
        <taxon>Actinomycetota</taxon>
        <taxon>Actinomycetes</taxon>
        <taxon>Kitasatosporales</taxon>
        <taxon>Streptomycetaceae</taxon>
        <taxon>Streptacidiphilus</taxon>
    </lineage>
</organism>
<evidence type="ECO:0000256" key="4">
    <source>
        <dbReference type="ARBA" id="ARBA00022801"/>
    </source>
</evidence>
<evidence type="ECO:0000256" key="3">
    <source>
        <dbReference type="ARBA" id="ARBA00012663"/>
    </source>
</evidence>
<dbReference type="Gene3D" id="3.20.20.300">
    <property type="entry name" value="Glycoside hydrolase, family 3, N-terminal domain"/>
    <property type="match status" value="1"/>
</dbReference>
<evidence type="ECO:0000256" key="5">
    <source>
        <dbReference type="ARBA" id="ARBA00023295"/>
    </source>
</evidence>